<dbReference type="GO" id="GO:0005886">
    <property type="term" value="C:plasma membrane"/>
    <property type="evidence" value="ECO:0007669"/>
    <property type="project" value="UniProtKB-SubCell"/>
</dbReference>
<evidence type="ECO:0000256" key="8">
    <source>
        <dbReference type="ARBA" id="ARBA00023136"/>
    </source>
</evidence>
<evidence type="ECO:0000256" key="4">
    <source>
        <dbReference type="ARBA" id="ARBA00022475"/>
    </source>
</evidence>
<dbReference type="KEGG" id="bmp:NG74_03712"/>
<keyword evidence="8 9" id="KW-0472">Membrane</keyword>
<feature type="transmembrane region" description="Helical" evidence="9">
    <location>
        <begin position="75"/>
        <end position="97"/>
    </location>
</feature>
<comment type="catalytic activity">
    <reaction evidence="1 9">
        <text>2 a quinol + O2 = 2 a quinone + 2 H2O</text>
        <dbReference type="Rhea" id="RHEA:55376"/>
        <dbReference type="ChEBI" id="CHEBI:15377"/>
        <dbReference type="ChEBI" id="CHEBI:15379"/>
        <dbReference type="ChEBI" id="CHEBI:24646"/>
        <dbReference type="ChEBI" id="CHEBI:132124"/>
    </reaction>
</comment>
<reference evidence="11" key="1">
    <citation type="submission" date="2020-10" db="EMBL/GenBank/DDBJ databases">
        <title>Complete genome sequence of Bacillus velezensis NST6.</title>
        <authorList>
            <person name="Choi J."/>
        </authorList>
    </citation>
    <scope>NUCLEOTIDE SEQUENCE [LARGE SCALE GENOMIC DNA]</scope>
    <source>
        <strain evidence="11">NST6</strain>
    </source>
</reference>
<keyword evidence="6 9" id="KW-1133">Transmembrane helix</keyword>
<comment type="function">
    <text evidence="9">Catalyzes quinol oxidation with the concomitant reduction of oxygen to water.</text>
</comment>
<dbReference type="Proteomes" id="UP000587477">
    <property type="component" value="Chromosome"/>
</dbReference>
<evidence type="ECO:0000256" key="3">
    <source>
        <dbReference type="ARBA" id="ARBA00008079"/>
    </source>
</evidence>
<dbReference type="InterPro" id="IPR005171">
    <property type="entry name" value="Cyt_c_oxidase_su4_prok"/>
</dbReference>
<dbReference type="AlphaFoldDB" id="A0A172XP00"/>
<evidence type="ECO:0000256" key="7">
    <source>
        <dbReference type="ARBA" id="ARBA00023002"/>
    </source>
</evidence>
<keyword evidence="4 9" id="KW-1003">Cell membrane</keyword>
<dbReference type="GO" id="GO:0009319">
    <property type="term" value="C:cytochrome o ubiquinol oxidase complex"/>
    <property type="evidence" value="ECO:0007669"/>
    <property type="project" value="TreeGrafter"/>
</dbReference>
<dbReference type="PANTHER" id="PTHR36835:SF1">
    <property type="entry name" value="CYTOCHROME BO(3) UBIQUINOL OXIDASE SUBUNIT 4"/>
    <property type="match status" value="1"/>
</dbReference>
<dbReference type="STRING" id="1155777.BANAU_3719"/>
<dbReference type="InterPro" id="IPR050968">
    <property type="entry name" value="Cytochrome_c_oxidase_bac_sub4"/>
</dbReference>
<feature type="transmembrane region" description="Helical" evidence="9">
    <location>
        <begin position="12"/>
        <end position="32"/>
    </location>
</feature>
<keyword evidence="5 9" id="KW-0812">Transmembrane</keyword>
<organism evidence="10 11">
    <name type="scientific">Bacillus velezensis</name>
    <dbReference type="NCBI Taxonomy" id="492670"/>
    <lineage>
        <taxon>Bacteria</taxon>
        <taxon>Bacillati</taxon>
        <taxon>Bacillota</taxon>
        <taxon>Bacilli</taxon>
        <taxon>Bacillales</taxon>
        <taxon>Bacillaceae</taxon>
        <taxon>Bacillus</taxon>
        <taxon>Bacillus amyloliquefaciens group</taxon>
    </lineage>
</organism>
<name>A0A172XP00_BACVE</name>
<keyword evidence="7 9" id="KW-0560">Oxidoreductase</keyword>
<evidence type="ECO:0000256" key="9">
    <source>
        <dbReference type="RuleBase" id="RU367153"/>
    </source>
</evidence>
<proteinExistence type="inferred from homology"/>
<protein>
    <recommendedName>
        <fullName evidence="9">Quinol oxidase subunit 4</fullName>
        <ecNumber evidence="9">1.10.3.-</ecNumber>
    </recommendedName>
</protein>
<evidence type="ECO:0000313" key="10">
    <source>
        <dbReference type="EMBL" id="QOY26977.1"/>
    </source>
</evidence>
<evidence type="ECO:0000256" key="6">
    <source>
        <dbReference type="ARBA" id="ARBA00022989"/>
    </source>
</evidence>
<dbReference type="EC" id="1.10.3.-" evidence="9"/>
<feature type="transmembrane region" description="Helical" evidence="9">
    <location>
        <begin position="44"/>
        <end position="63"/>
    </location>
</feature>
<evidence type="ECO:0000313" key="11">
    <source>
        <dbReference type="Proteomes" id="UP000587477"/>
    </source>
</evidence>
<comment type="similarity">
    <text evidence="3 9">Belongs to the cytochrome c oxidase bacterial subunit 4 family.</text>
</comment>
<dbReference type="EMBL" id="CP063687">
    <property type="protein sequence ID" value="QOY26977.1"/>
    <property type="molecule type" value="Genomic_DNA"/>
</dbReference>
<dbReference type="PANTHER" id="PTHR36835">
    <property type="entry name" value="CYTOCHROME BO(3) UBIQUINOL OXIDASE SUBUNIT 4"/>
    <property type="match status" value="1"/>
</dbReference>
<dbReference type="GO" id="GO:0009486">
    <property type="term" value="F:cytochrome bo3 ubiquinol oxidase activity"/>
    <property type="evidence" value="ECO:0007669"/>
    <property type="project" value="TreeGrafter"/>
</dbReference>
<evidence type="ECO:0000256" key="1">
    <source>
        <dbReference type="ARBA" id="ARBA00000725"/>
    </source>
</evidence>
<dbReference type="GO" id="GO:0042773">
    <property type="term" value="P:ATP synthesis coupled electron transport"/>
    <property type="evidence" value="ECO:0007669"/>
    <property type="project" value="UniProtKB-UniRule"/>
</dbReference>
<gene>
    <name evidence="10" type="primary">qoxD</name>
    <name evidence="10" type="ORF">BACVE_001988</name>
</gene>
<accession>A0A2D3DTT8</accession>
<comment type="subcellular location">
    <subcellularLocation>
        <location evidence="2 9">Cell membrane</location>
        <topology evidence="2 9">Multi-pass membrane protein</topology>
    </subcellularLocation>
</comment>
<sequence>MANKSAEHSHFPWKHIVGFALSIILTLLALWVAVYTELSPSAKLWIIFGFAFIQAGLQLLMFMHMTESENGGIQVGNTLFGFFGAIVIILGSIWIFAAHYHHGDHMDGNPPGGAKQHSEHQE</sequence>
<dbReference type="Pfam" id="PF03626">
    <property type="entry name" value="COX4_pro"/>
    <property type="match status" value="1"/>
</dbReference>
<dbReference type="InterPro" id="IPR014250">
    <property type="entry name" value="QoxD"/>
</dbReference>
<dbReference type="GO" id="GO:0016682">
    <property type="term" value="F:oxidoreductase activity, acting on diphenols and related substances as donors, oxygen as acceptor"/>
    <property type="evidence" value="ECO:0007669"/>
    <property type="project" value="UniProtKB-UniRule"/>
</dbReference>
<accession>A0A172XP00</accession>
<dbReference type="GO" id="GO:0019646">
    <property type="term" value="P:aerobic electron transport chain"/>
    <property type="evidence" value="ECO:0007669"/>
    <property type="project" value="TreeGrafter"/>
</dbReference>
<evidence type="ECO:0000256" key="5">
    <source>
        <dbReference type="ARBA" id="ARBA00022692"/>
    </source>
</evidence>
<dbReference type="NCBIfam" id="TIGR02901">
    <property type="entry name" value="QoxD"/>
    <property type="match status" value="1"/>
</dbReference>
<evidence type="ECO:0000256" key="2">
    <source>
        <dbReference type="ARBA" id="ARBA00004651"/>
    </source>
</evidence>
<dbReference type="RefSeq" id="WP_014419185.1">
    <property type="nucleotide sequence ID" value="NZ_AP024501.1"/>
</dbReference>
<dbReference type="GO" id="GO:0015990">
    <property type="term" value="P:electron transport coupled proton transport"/>
    <property type="evidence" value="ECO:0007669"/>
    <property type="project" value="TreeGrafter"/>
</dbReference>
<dbReference type="GO" id="GO:0015078">
    <property type="term" value="F:proton transmembrane transporter activity"/>
    <property type="evidence" value="ECO:0007669"/>
    <property type="project" value="TreeGrafter"/>
</dbReference>